<evidence type="ECO:0000256" key="2">
    <source>
        <dbReference type="ARBA" id="ARBA00023043"/>
    </source>
</evidence>
<evidence type="ECO:0000313" key="4">
    <source>
        <dbReference type="EMBL" id="KAJ5737926.1"/>
    </source>
</evidence>
<keyword evidence="2 3" id="KW-0040">ANK repeat</keyword>
<organism evidence="4 5">
    <name type="scientific">Penicillium malachiteum</name>
    <dbReference type="NCBI Taxonomy" id="1324776"/>
    <lineage>
        <taxon>Eukaryota</taxon>
        <taxon>Fungi</taxon>
        <taxon>Dikarya</taxon>
        <taxon>Ascomycota</taxon>
        <taxon>Pezizomycotina</taxon>
        <taxon>Eurotiomycetes</taxon>
        <taxon>Eurotiomycetidae</taxon>
        <taxon>Eurotiales</taxon>
        <taxon>Aspergillaceae</taxon>
        <taxon>Penicillium</taxon>
    </lineage>
</organism>
<dbReference type="Gene3D" id="1.25.40.20">
    <property type="entry name" value="Ankyrin repeat-containing domain"/>
    <property type="match status" value="2"/>
</dbReference>
<dbReference type="PANTHER" id="PTHR24201">
    <property type="entry name" value="ANK_REP_REGION DOMAIN-CONTAINING PROTEIN"/>
    <property type="match status" value="1"/>
</dbReference>
<dbReference type="InterPro" id="IPR036770">
    <property type="entry name" value="Ankyrin_rpt-contain_sf"/>
</dbReference>
<dbReference type="InterPro" id="IPR002110">
    <property type="entry name" value="Ankyrin_rpt"/>
</dbReference>
<keyword evidence="5" id="KW-1185">Reference proteome</keyword>
<feature type="repeat" description="ANK" evidence="3">
    <location>
        <begin position="374"/>
        <end position="406"/>
    </location>
</feature>
<gene>
    <name evidence="4" type="ORF">N7493_001081</name>
</gene>
<reference evidence="4" key="2">
    <citation type="submission" date="2023-01" db="EMBL/GenBank/DDBJ databases">
        <authorList>
            <person name="Petersen C."/>
        </authorList>
    </citation>
    <scope>NUCLEOTIDE SEQUENCE</scope>
    <source>
        <strain evidence="4">IBT 17514</strain>
    </source>
</reference>
<evidence type="ECO:0000313" key="5">
    <source>
        <dbReference type="Proteomes" id="UP001215712"/>
    </source>
</evidence>
<dbReference type="Pfam" id="PF12796">
    <property type="entry name" value="Ank_2"/>
    <property type="match status" value="2"/>
</dbReference>
<keyword evidence="1" id="KW-0677">Repeat</keyword>
<dbReference type="AlphaFoldDB" id="A0AAD6MZW6"/>
<name>A0AAD6MZW6_9EURO</name>
<protein>
    <submittedName>
        <fullName evidence="4">Uncharacterized protein</fullName>
    </submittedName>
</protein>
<feature type="repeat" description="ANK" evidence="3">
    <location>
        <begin position="212"/>
        <end position="244"/>
    </location>
</feature>
<dbReference type="SUPFAM" id="SSF48403">
    <property type="entry name" value="Ankyrin repeat"/>
    <property type="match status" value="1"/>
</dbReference>
<evidence type="ECO:0000256" key="1">
    <source>
        <dbReference type="ARBA" id="ARBA00022737"/>
    </source>
</evidence>
<dbReference type="InterPro" id="IPR050776">
    <property type="entry name" value="Ank_Repeat/CDKN_Inhibitor"/>
</dbReference>
<comment type="caution">
    <text evidence="4">The sequence shown here is derived from an EMBL/GenBank/DDBJ whole genome shotgun (WGS) entry which is preliminary data.</text>
</comment>
<accession>A0AAD6MZW6</accession>
<proteinExistence type="predicted"/>
<dbReference type="EMBL" id="JAQJAN010000002">
    <property type="protein sequence ID" value="KAJ5737926.1"/>
    <property type="molecule type" value="Genomic_DNA"/>
</dbReference>
<dbReference type="PROSITE" id="PS50088">
    <property type="entry name" value="ANK_REPEAT"/>
    <property type="match status" value="3"/>
</dbReference>
<dbReference type="PANTHER" id="PTHR24201:SF15">
    <property type="entry name" value="ANKYRIN REPEAT DOMAIN-CONTAINING PROTEIN 66"/>
    <property type="match status" value="1"/>
</dbReference>
<dbReference type="PROSITE" id="PS50297">
    <property type="entry name" value="ANK_REP_REGION"/>
    <property type="match status" value="3"/>
</dbReference>
<reference evidence="4" key="1">
    <citation type="journal article" date="2023" name="IMA Fungus">
        <title>Comparative genomic study of the Penicillium genus elucidates a diverse pangenome and 15 lateral gene transfer events.</title>
        <authorList>
            <person name="Petersen C."/>
            <person name="Sorensen T."/>
            <person name="Nielsen M.R."/>
            <person name="Sondergaard T.E."/>
            <person name="Sorensen J.L."/>
            <person name="Fitzpatrick D.A."/>
            <person name="Frisvad J.C."/>
            <person name="Nielsen K.L."/>
        </authorList>
    </citation>
    <scope>NUCLEOTIDE SEQUENCE</scope>
    <source>
        <strain evidence="4">IBT 17514</strain>
    </source>
</reference>
<sequence length="526" mass="59230">MCLDFLSPELLLWVMSYLKSSKDRSAFTRLGHWYYEFLNREQFSLVIADLNLWGVFWAARTGNLRTLNHFLDAATPGLHMAPVCSDLEWRPVWEFWPSLGARFEGNVFKLIPVFSYMGHGGYLGNTHIPIFCLYREALIEAAVHGQVEAFQLLAGQIPWYVHEIDYYESNDGGRWYALSHLAAFYNQPEIMELLVNDGVNLMTGFPRRVPEDTPSPFHIACRDGYVEVVKVLLRQGVNPDVPDSNGVTPLILAISWGNRDIIEVLLDYGANPYQTFRSCSTLSVATGYGELYVLEGLLKAGLSADGFDANGNLQPMIGTHTREFRTGEMREYWPESVHRTSYCTPLAFAAFLDQSHCARILLENGAKPNFVEPSGEMPLHIALKNKNLETASILIQNGARLDMIDGLGKTAMHYALSHPGSSWEVLETLKFLINNGIPEITAESMFRVLEYWHSHPGVSLPPCIITAREAISGQLPKCDDCEARRPCDQTNNHDSFCRRLYEPGSIGCYCAKMVELFLDRGVNVKV</sequence>
<dbReference type="SMART" id="SM00248">
    <property type="entry name" value="ANK"/>
    <property type="match status" value="7"/>
</dbReference>
<dbReference type="Proteomes" id="UP001215712">
    <property type="component" value="Unassembled WGS sequence"/>
</dbReference>
<feature type="repeat" description="ANK" evidence="3">
    <location>
        <begin position="245"/>
        <end position="271"/>
    </location>
</feature>
<evidence type="ECO:0000256" key="3">
    <source>
        <dbReference type="PROSITE-ProRule" id="PRU00023"/>
    </source>
</evidence>